<comment type="cofactor">
    <cofactor evidence="2 11">
        <name>Mg(2+)</name>
        <dbReference type="ChEBI" id="CHEBI:18420"/>
    </cofactor>
</comment>
<organism evidence="12 13">
    <name type="scientific">Pantoea latae</name>
    <dbReference type="NCBI Taxonomy" id="1964541"/>
    <lineage>
        <taxon>Bacteria</taxon>
        <taxon>Pseudomonadati</taxon>
        <taxon>Pseudomonadota</taxon>
        <taxon>Gammaproteobacteria</taxon>
        <taxon>Enterobacterales</taxon>
        <taxon>Erwiniaceae</taxon>
        <taxon>Pantoea</taxon>
    </lineage>
</organism>
<evidence type="ECO:0000256" key="2">
    <source>
        <dbReference type="ARBA" id="ARBA00001946"/>
    </source>
</evidence>
<evidence type="ECO:0000256" key="6">
    <source>
        <dbReference type="ARBA" id="ARBA00022801"/>
    </source>
</evidence>
<dbReference type="GO" id="GO:0046872">
    <property type="term" value="F:metal ion binding"/>
    <property type="evidence" value="ECO:0007669"/>
    <property type="project" value="UniProtKB-KW"/>
</dbReference>
<evidence type="ECO:0000313" key="13">
    <source>
        <dbReference type="Proteomes" id="UP000192769"/>
    </source>
</evidence>
<evidence type="ECO:0000313" key="12">
    <source>
        <dbReference type="EMBL" id="OQP33530.1"/>
    </source>
</evidence>
<keyword evidence="7" id="KW-0889">Transcription antitermination</keyword>
<dbReference type="InterPro" id="IPR020583">
    <property type="entry name" value="Inositol_monoP_metal-BS"/>
</dbReference>
<dbReference type="Gene3D" id="3.30.540.10">
    <property type="entry name" value="Fructose-1,6-Bisphosphatase, subunit A, domain 1"/>
    <property type="match status" value="1"/>
</dbReference>
<dbReference type="GO" id="GO:0008934">
    <property type="term" value="F:inositol monophosphate 1-phosphatase activity"/>
    <property type="evidence" value="ECO:0007669"/>
    <property type="project" value="TreeGrafter"/>
</dbReference>
<comment type="similarity">
    <text evidence="3">Belongs to the inositol monophosphatase superfamily.</text>
</comment>
<dbReference type="AlphaFoldDB" id="A0A1V9DI50"/>
<dbReference type="PANTHER" id="PTHR20854">
    <property type="entry name" value="INOSITOL MONOPHOSPHATASE"/>
    <property type="match status" value="1"/>
</dbReference>
<feature type="binding site" evidence="11">
    <location>
        <position position="95"/>
    </location>
    <ligand>
        <name>Mg(2+)</name>
        <dbReference type="ChEBI" id="CHEBI:18420"/>
        <label>1</label>
        <note>catalytic</note>
    </ligand>
</feature>
<reference evidence="12 13" key="1">
    <citation type="submission" date="2017-02" db="EMBL/GenBank/DDBJ databases">
        <title>Whole genome shotgun sequence of Pantoea agglomerans strain AS1 isolated from a cycad, Zamia floridana in Central Florida, USA.</title>
        <authorList>
            <person name="Lata P."/>
            <person name="Govindarajan S."/>
            <person name="Qi F."/>
            <person name="Li J.-L."/>
            <person name="Maurya S.K."/>
            <person name="Sahoo M.K."/>
        </authorList>
    </citation>
    <scope>NUCLEOTIDE SEQUENCE [LARGE SCALE GENOMIC DNA]</scope>
    <source>
        <strain evidence="12 13">AS1</strain>
    </source>
</reference>
<evidence type="ECO:0000256" key="1">
    <source>
        <dbReference type="ARBA" id="ARBA00001033"/>
    </source>
</evidence>
<accession>A0A1V9DI50</accession>
<dbReference type="EC" id="3.1.3.25" evidence="4"/>
<evidence type="ECO:0000256" key="8">
    <source>
        <dbReference type="ARBA" id="ARBA00022842"/>
    </source>
</evidence>
<dbReference type="RefSeq" id="WP_081139281.1">
    <property type="nucleotide sequence ID" value="NZ_MWUE01000016.1"/>
</dbReference>
<dbReference type="EMBL" id="MWUE01000016">
    <property type="protein sequence ID" value="OQP33530.1"/>
    <property type="molecule type" value="Genomic_DNA"/>
</dbReference>
<evidence type="ECO:0000256" key="4">
    <source>
        <dbReference type="ARBA" id="ARBA00013106"/>
    </source>
</evidence>
<feature type="binding site" evidence="11">
    <location>
        <position position="76"/>
    </location>
    <ligand>
        <name>Mg(2+)</name>
        <dbReference type="ChEBI" id="CHEBI:18420"/>
        <label>1</label>
        <note>catalytic</note>
    </ligand>
</feature>
<dbReference type="SUPFAM" id="SSF56655">
    <property type="entry name" value="Carbohydrate phosphatase"/>
    <property type="match status" value="1"/>
</dbReference>
<dbReference type="GO" id="GO:0031564">
    <property type="term" value="P:transcription antitermination"/>
    <property type="evidence" value="ECO:0007669"/>
    <property type="project" value="UniProtKB-KW"/>
</dbReference>
<dbReference type="Gene3D" id="3.40.190.80">
    <property type="match status" value="1"/>
</dbReference>
<name>A0A1V9DI50_9GAMM</name>
<comment type="catalytic activity">
    <reaction evidence="1">
        <text>a myo-inositol phosphate + H2O = myo-inositol + phosphate</text>
        <dbReference type="Rhea" id="RHEA:24056"/>
        <dbReference type="ChEBI" id="CHEBI:15377"/>
        <dbReference type="ChEBI" id="CHEBI:17268"/>
        <dbReference type="ChEBI" id="CHEBI:43474"/>
        <dbReference type="ChEBI" id="CHEBI:84139"/>
        <dbReference type="EC" id="3.1.3.25"/>
    </reaction>
</comment>
<evidence type="ECO:0000256" key="7">
    <source>
        <dbReference type="ARBA" id="ARBA00022814"/>
    </source>
</evidence>
<dbReference type="Proteomes" id="UP000192769">
    <property type="component" value="Unassembled WGS sequence"/>
</dbReference>
<dbReference type="PROSITE" id="PS00629">
    <property type="entry name" value="IMP_1"/>
    <property type="match status" value="1"/>
</dbReference>
<dbReference type="OrthoDB" id="9785695at2"/>
<dbReference type="GO" id="GO:0006020">
    <property type="term" value="P:inositol metabolic process"/>
    <property type="evidence" value="ECO:0007669"/>
    <property type="project" value="TreeGrafter"/>
</dbReference>
<keyword evidence="8 11" id="KW-0460">Magnesium</keyword>
<comment type="caution">
    <text evidence="12">The sequence shown here is derived from an EMBL/GenBank/DDBJ whole genome shotgun (WGS) entry which is preliminary data.</text>
</comment>
<evidence type="ECO:0000256" key="3">
    <source>
        <dbReference type="ARBA" id="ARBA00009759"/>
    </source>
</evidence>
<keyword evidence="5 11" id="KW-0479">Metal-binding</keyword>
<gene>
    <name evidence="12" type="ORF">B2J69_10715</name>
</gene>
<evidence type="ECO:0000256" key="11">
    <source>
        <dbReference type="PIRSR" id="PIRSR600760-2"/>
    </source>
</evidence>
<evidence type="ECO:0000256" key="5">
    <source>
        <dbReference type="ARBA" id="ARBA00022723"/>
    </source>
</evidence>
<dbReference type="GO" id="GO:0007165">
    <property type="term" value="P:signal transduction"/>
    <property type="evidence" value="ECO:0007669"/>
    <property type="project" value="TreeGrafter"/>
</dbReference>
<evidence type="ECO:0000256" key="9">
    <source>
        <dbReference type="ARBA" id="ARBA00023884"/>
    </source>
</evidence>
<feature type="binding site" evidence="11">
    <location>
        <position position="92"/>
    </location>
    <ligand>
        <name>Mg(2+)</name>
        <dbReference type="ChEBI" id="CHEBI:18420"/>
        <label>1</label>
        <note>catalytic</note>
    </ligand>
</feature>
<dbReference type="PRINTS" id="PR00377">
    <property type="entry name" value="IMPHPHTASES"/>
</dbReference>
<proteinExistence type="inferred from homology"/>
<keyword evidence="7" id="KW-0805">Transcription regulation</keyword>
<dbReference type="InterPro" id="IPR000760">
    <property type="entry name" value="Inositol_monophosphatase-like"/>
</dbReference>
<feature type="binding site" evidence="11">
    <location>
        <position position="94"/>
    </location>
    <ligand>
        <name>Mg(2+)</name>
        <dbReference type="ChEBI" id="CHEBI:18420"/>
        <label>1</label>
        <note>catalytic</note>
    </ligand>
</feature>
<dbReference type="PANTHER" id="PTHR20854:SF4">
    <property type="entry name" value="INOSITOL-1-MONOPHOSPHATASE-RELATED"/>
    <property type="match status" value="1"/>
</dbReference>
<dbReference type="Pfam" id="PF00459">
    <property type="entry name" value="Inositol_P"/>
    <property type="match status" value="1"/>
</dbReference>
<feature type="binding site" evidence="11">
    <location>
        <position position="218"/>
    </location>
    <ligand>
        <name>Mg(2+)</name>
        <dbReference type="ChEBI" id="CHEBI:18420"/>
        <label>1</label>
        <note>catalytic</note>
    </ligand>
</feature>
<keyword evidence="13" id="KW-1185">Reference proteome</keyword>
<evidence type="ECO:0000256" key="10">
    <source>
        <dbReference type="ARBA" id="ARBA00030730"/>
    </source>
</evidence>
<keyword evidence="6" id="KW-0378">Hydrolase</keyword>
<sequence length="271" mass="29018">MSSASQTETDARYHHACEIARAAASRAYAWYQQRQQLVVEHKRDLQDVVSEADRNVEALIKTLIAERFPDDAVLGEESGGVVEGARWVWVVDPIDGTACFLNGLHNWCVSLAVLCDGEALIGVVCDPNHQELFHARAGHGAWMNDTRLQAHGAQHLSEGVLGISNSSRTPAAQTAGVIQGLLEQGGMFVRIGSGALTTAWAAAGRLIGYYEAHMNPWDSLPGIVLMREAGGVVNDYLANDGLKNGNPVLLANPAIYAQINTLLGPDAVAEA</sequence>
<keyword evidence="7" id="KW-0804">Transcription</keyword>
<dbReference type="FunFam" id="3.30.540.10:FF:000003">
    <property type="entry name" value="Inositol-1-monophosphatase"/>
    <property type="match status" value="1"/>
</dbReference>
<protein>
    <recommendedName>
        <fullName evidence="9">Nus factor SuhB</fullName>
        <ecNumber evidence="4">3.1.3.25</ecNumber>
    </recommendedName>
    <alternativeName>
        <fullName evidence="10">Inositol-1-monophosphatase</fullName>
    </alternativeName>
</protein>